<gene>
    <name evidence="10" type="ORF">PYTT_1090</name>
</gene>
<evidence type="ECO:0000259" key="8">
    <source>
        <dbReference type="Pfam" id="PF00728"/>
    </source>
</evidence>
<reference evidence="11" key="1">
    <citation type="submission" date="2016-09" db="EMBL/GenBank/DDBJ databases">
        <authorList>
            <person name="Koehorst J."/>
        </authorList>
    </citation>
    <scope>NUCLEOTIDE SEQUENCE [LARGE SCALE GENOMIC DNA]</scope>
</reference>
<dbReference type="GO" id="GO:0030203">
    <property type="term" value="P:glycosaminoglycan metabolic process"/>
    <property type="evidence" value="ECO:0007669"/>
    <property type="project" value="TreeGrafter"/>
</dbReference>
<dbReference type="InterPro" id="IPR015882">
    <property type="entry name" value="HEX_bac_N"/>
</dbReference>
<keyword evidence="4" id="KW-0378">Hydrolase</keyword>
<dbReference type="PANTHER" id="PTHR22600:SF57">
    <property type="entry name" value="BETA-N-ACETYLHEXOSAMINIDASE"/>
    <property type="match status" value="1"/>
</dbReference>
<protein>
    <recommendedName>
        <fullName evidence="3">beta-N-acetylhexosaminidase</fullName>
        <ecNumber evidence="3">3.2.1.52</ecNumber>
    </recommendedName>
</protein>
<dbReference type="KEGG" id="agl:PYTT_1090"/>
<dbReference type="AlphaFoldDB" id="A0A1H6LDU6"/>
<evidence type="ECO:0000256" key="4">
    <source>
        <dbReference type="ARBA" id="ARBA00022801"/>
    </source>
</evidence>
<dbReference type="InterPro" id="IPR025705">
    <property type="entry name" value="Beta_hexosaminidase_sua/sub"/>
</dbReference>
<comment type="catalytic activity">
    <reaction evidence="1">
        <text>Hydrolysis of terminal non-reducing N-acetyl-D-hexosamine residues in N-acetyl-beta-D-hexosaminides.</text>
        <dbReference type="EC" id="3.2.1.52"/>
    </reaction>
</comment>
<dbReference type="Gene3D" id="3.20.20.80">
    <property type="entry name" value="Glycosidases"/>
    <property type="match status" value="1"/>
</dbReference>
<dbReference type="Proteomes" id="UP000176204">
    <property type="component" value="Chromosome I"/>
</dbReference>
<evidence type="ECO:0000256" key="2">
    <source>
        <dbReference type="ARBA" id="ARBA00006285"/>
    </source>
</evidence>
<dbReference type="CDD" id="cd06563">
    <property type="entry name" value="GH20_chitobiase-like"/>
    <property type="match status" value="1"/>
</dbReference>
<evidence type="ECO:0000256" key="7">
    <source>
        <dbReference type="SAM" id="SignalP"/>
    </source>
</evidence>
<evidence type="ECO:0000256" key="5">
    <source>
        <dbReference type="ARBA" id="ARBA00023295"/>
    </source>
</evidence>
<feature type="active site" description="Proton donor" evidence="6">
    <location>
        <position position="340"/>
    </location>
</feature>
<dbReference type="EC" id="3.2.1.52" evidence="3"/>
<keyword evidence="11" id="KW-1185">Reference proteome</keyword>
<keyword evidence="7" id="KW-0732">Signal</keyword>
<feature type="chain" id="PRO_5009604526" description="beta-N-acetylhexosaminidase" evidence="7">
    <location>
        <begin position="26"/>
        <end position="667"/>
    </location>
</feature>
<dbReference type="GO" id="GO:0016020">
    <property type="term" value="C:membrane"/>
    <property type="evidence" value="ECO:0007669"/>
    <property type="project" value="TreeGrafter"/>
</dbReference>
<feature type="domain" description="Beta-hexosaminidase bacterial type N-terminal" evidence="9">
    <location>
        <begin position="27"/>
        <end position="138"/>
    </location>
</feature>
<dbReference type="InterPro" id="IPR017853">
    <property type="entry name" value="GH"/>
</dbReference>
<evidence type="ECO:0000256" key="6">
    <source>
        <dbReference type="PIRSR" id="PIRSR625705-1"/>
    </source>
</evidence>
<dbReference type="InterPro" id="IPR029018">
    <property type="entry name" value="Hex-like_dom2"/>
</dbReference>
<dbReference type="PRINTS" id="PR00738">
    <property type="entry name" value="GLHYDRLASE20"/>
</dbReference>
<dbReference type="InterPro" id="IPR015883">
    <property type="entry name" value="Glyco_hydro_20_cat"/>
</dbReference>
<sequence length="667" mass="75116">MNKTSLYLHACIGLLAMGITGTALSQQNIIPRPAQLTVEEGAPFVLDRYTALYCDSSNPEFVKETEKLRSYLNKGTRLHLSNYRQNKNAIIIREDKSLADKGEEAYKITAKNGIIEIAAPGPKGIFYAGQSLAQMLPIEFFVANGNKNGIVWTLAEKPFTITDYPRFSWRAMHLDEVRHFWGMETVKQLIDQMALLKMNILHWHLTDDAGWRIEIKKYPKLTEIGSKREDTETDTWRSGKSDGFPHQGFYTQDQIREIVKYAADRNITIVPEIEMPGHAAAAIYCYPELGIKIPDKVCTTFVANYAFNPASEKTYQFLSDVLDEVADLFPSKVLHIGGDEVRYNDQWKGEPIIEEYMKKNNMKTFADVQLAFSNRMSQIVARKGRRMMGWNEILGHDINGDGGGTAAAKLDKNAIIHFWKGSAELAKQAIRGGHDVINSTHSNTYLDYGYGSISLQKAYDFEPVFAGLEKEYESKVKGLGCQMWTEWVADTDRLHYQLFPRLIAFAEVGWTDKNRKDYADFQKRLKNYAHIMDQEGIRYAKDIVGKLTHGEFFNTPKAGTWTPQTLGAGQELTLDLTPFVKNAGKYQLTFLYEKGLHAAGIEWVALLENGREISRDTHPGHSGGDQKDIQYKLDVPTPKPGAAYTLKAKISGKGGNDSTGIIYVTAP</sequence>
<evidence type="ECO:0000313" key="10">
    <source>
        <dbReference type="EMBL" id="SEH83413.1"/>
    </source>
</evidence>
<proteinExistence type="inferred from homology"/>
<dbReference type="Pfam" id="PF02838">
    <property type="entry name" value="Glyco_hydro_20b"/>
    <property type="match status" value="1"/>
</dbReference>
<keyword evidence="5" id="KW-0326">Glycosidase</keyword>
<dbReference type="STRING" id="1679444.PYTT_1090"/>
<evidence type="ECO:0000256" key="1">
    <source>
        <dbReference type="ARBA" id="ARBA00001231"/>
    </source>
</evidence>
<dbReference type="SUPFAM" id="SSF55545">
    <property type="entry name" value="beta-N-acetylhexosaminidase-like domain"/>
    <property type="match status" value="1"/>
</dbReference>
<dbReference type="Gene3D" id="3.30.379.10">
    <property type="entry name" value="Chitobiase/beta-hexosaminidase domain 2-like"/>
    <property type="match status" value="1"/>
</dbReference>
<accession>A0A1H6LDU6</accession>
<dbReference type="PANTHER" id="PTHR22600">
    <property type="entry name" value="BETA-HEXOSAMINIDASE"/>
    <property type="match status" value="1"/>
</dbReference>
<dbReference type="GO" id="GO:0004563">
    <property type="term" value="F:beta-N-acetylhexosaminidase activity"/>
    <property type="evidence" value="ECO:0007669"/>
    <property type="project" value="UniProtKB-EC"/>
</dbReference>
<dbReference type="EMBL" id="LT629973">
    <property type="protein sequence ID" value="SEH83413.1"/>
    <property type="molecule type" value="Genomic_DNA"/>
</dbReference>
<dbReference type="SUPFAM" id="SSF51445">
    <property type="entry name" value="(Trans)glycosidases"/>
    <property type="match status" value="1"/>
</dbReference>
<evidence type="ECO:0000256" key="3">
    <source>
        <dbReference type="ARBA" id="ARBA00012663"/>
    </source>
</evidence>
<comment type="similarity">
    <text evidence="2">Belongs to the glycosyl hydrolase 20 family.</text>
</comment>
<evidence type="ECO:0000313" key="11">
    <source>
        <dbReference type="Proteomes" id="UP000176204"/>
    </source>
</evidence>
<dbReference type="RefSeq" id="WP_067774040.1">
    <property type="nucleotide sequence ID" value="NZ_LIGX01000017.1"/>
</dbReference>
<feature type="domain" description="Glycoside hydrolase family 20 catalytic" evidence="8">
    <location>
        <begin position="167"/>
        <end position="512"/>
    </location>
</feature>
<dbReference type="GO" id="GO:0005975">
    <property type="term" value="P:carbohydrate metabolic process"/>
    <property type="evidence" value="ECO:0007669"/>
    <property type="project" value="InterPro"/>
</dbReference>
<feature type="signal peptide" evidence="7">
    <location>
        <begin position="1"/>
        <end position="25"/>
    </location>
</feature>
<name>A0A1H6LDU6_9BACT</name>
<dbReference type="Pfam" id="PF00728">
    <property type="entry name" value="Glyco_hydro_20"/>
    <property type="match status" value="1"/>
</dbReference>
<organism evidence="10 11">
    <name type="scientific">Akkermansia glycaniphila</name>
    <dbReference type="NCBI Taxonomy" id="1679444"/>
    <lineage>
        <taxon>Bacteria</taxon>
        <taxon>Pseudomonadati</taxon>
        <taxon>Verrucomicrobiota</taxon>
        <taxon>Verrucomicrobiia</taxon>
        <taxon>Verrucomicrobiales</taxon>
        <taxon>Akkermansiaceae</taxon>
        <taxon>Akkermansia</taxon>
    </lineage>
</organism>
<evidence type="ECO:0000259" key="9">
    <source>
        <dbReference type="Pfam" id="PF02838"/>
    </source>
</evidence>